<dbReference type="Gene3D" id="1.10.10.60">
    <property type="entry name" value="Homeodomain-like"/>
    <property type="match status" value="1"/>
</dbReference>
<comment type="caution">
    <text evidence="2">The sequence shown here is derived from an EMBL/GenBank/DDBJ whole genome shotgun (WGS) entry which is preliminary data.</text>
</comment>
<keyword evidence="3" id="KW-1185">Reference proteome</keyword>
<evidence type="ECO:0000259" key="1">
    <source>
        <dbReference type="PROSITE" id="PS01124"/>
    </source>
</evidence>
<dbReference type="GO" id="GO:0043565">
    <property type="term" value="F:sequence-specific DNA binding"/>
    <property type="evidence" value="ECO:0007669"/>
    <property type="project" value="InterPro"/>
</dbReference>
<dbReference type="AlphaFoldDB" id="A0A7K1U5J9"/>
<organism evidence="2 3">
    <name type="scientific">Chitinophaga tropicalis</name>
    <dbReference type="NCBI Taxonomy" id="2683588"/>
    <lineage>
        <taxon>Bacteria</taxon>
        <taxon>Pseudomonadati</taxon>
        <taxon>Bacteroidota</taxon>
        <taxon>Chitinophagia</taxon>
        <taxon>Chitinophagales</taxon>
        <taxon>Chitinophagaceae</taxon>
        <taxon>Chitinophaga</taxon>
    </lineage>
</organism>
<dbReference type="RefSeq" id="WP_157307086.1">
    <property type="nucleotide sequence ID" value="NZ_WRXN01000006.1"/>
</dbReference>
<dbReference type="InterPro" id="IPR018060">
    <property type="entry name" value="HTH_AraC"/>
</dbReference>
<accession>A0A7K1U5J9</accession>
<dbReference type="EMBL" id="WRXN01000006">
    <property type="protein sequence ID" value="MVT09642.1"/>
    <property type="molecule type" value="Genomic_DNA"/>
</dbReference>
<dbReference type="Proteomes" id="UP000461730">
    <property type="component" value="Unassembled WGS sequence"/>
</dbReference>
<sequence>MRSTLFKANKLLLIEKNRPAYVPAGHLPMEYLRLLVPYAGIYFREDEECGILTQHMDLGPFSLWLHDIFTKHDIVLIPYTPYHIWALHFMYEDSLRAEVHGKDSFFLEEKECNLFNLHPGLHHVPMAGNKKVLSVHVNIRPAALPALAAKYPAFQCLLAHADSPVSQIVNKRPYNVNPVCDLLIQKILTCRYTGMQAHHFLYRCCLDLFLNFAAQEAMSQQPFLFNNILHLDVYHQLFRSIQDHPHRAYTAAELAQQYQIQEEELAYGFRQHFSISIEDFSYMLRMITAYNLLQKEHKSAAMVAATVGFANATDLISKLEAYYECNWYKLKP</sequence>
<name>A0A7K1U5J9_9BACT</name>
<feature type="domain" description="HTH araC/xylS-type" evidence="1">
    <location>
        <begin position="235"/>
        <end position="332"/>
    </location>
</feature>
<dbReference type="GO" id="GO:0003700">
    <property type="term" value="F:DNA-binding transcription factor activity"/>
    <property type="evidence" value="ECO:0007669"/>
    <property type="project" value="InterPro"/>
</dbReference>
<gene>
    <name evidence="2" type="ORF">GO493_15340</name>
</gene>
<reference evidence="2 3" key="1">
    <citation type="submission" date="2019-12" db="EMBL/GenBank/DDBJ databases">
        <title>Chitinophaga sp. strain ysch24 (GDMCC 1.1355), whole genome shotgun sequence.</title>
        <authorList>
            <person name="Zhang X."/>
        </authorList>
    </citation>
    <scope>NUCLEOTIDE SEQUENCE [LARGE SCALE GENOMIC DNA]</scope>
    <source>
        <strain evidence="3">ysch24</strain>
    </source>
</reference>
<evidence type="ECO:0000313" key="3">
    <source>
        <dbReference type="Proteomes" id="UP000461730"/>
    </source>
</evidence>
<dbReference type="PROSITE" id="PS01124">
    <property type="entry name" value="HTH_ARAC_FAMILY_2"/>
    <property type="match status" value="1"/>
</dbReference>
<evidence type="ECO:0000313" key="2">
    <source>
        <dbReference type="EMBL" id="MVT09642.1"/>
    </source>
</evidence>
<proteinExistence type="predicted"/>
<protein>
    <recommendedName>
        <fullName evidence="1">HTH araC/xylS-type domain-containing protein</fullName>
    </recommendedName>
</protein>